<evidence type="ECO:0000313" key="3">
    <source>
        <dbReference type="Proteomes" id="UP000830671"/>
    </source>
</evidence>
<accession>A0A9Q8SBZ6</accession>
<protein>
    <submittedName>
        <fullName evidence="2">Uncharacterized protein</fullName>
    </submittedName>
</protein>
<keyword evidence="1" id="KW-0472">Membrane</keyword>
<reference evidence="2" key="1">
    <citation type="journal article" date="2021" name="Mol. Plant Microbe Interact.">
        <title>Complete Genome Sequence of the Plant-Pathogenic Fungus Colletotrichum lupini.</title>
        <authorList>
            <person name="Baroncelli R."/>
            <person name="Pensec F."/>
            <person name="Da Lio D."/>
            <person name="Boufleur T."/>
            <person name="Vicente I."/>
            <person name="Sarrocco S."/>
            <person name="Picot A."/>
            <person name="Baraldi E."/>
            <person name="Sukno S."/>
            <person name="Thon M."/>
            <person name="Le Floch G."/>
        </authorList>
    </citation>
    <scope>NUCLEOTIDE SEQUENCE</scope>
    <source>
        <strain evidence="2">IMI 504893</strain>
    </source>
</reference>
<evidence type="ECO:0000313" key="2">
    <source>
        <dbReference type="EMBL" id="UQC74111.1"/>
    </source>
</evidence>
<sequence>MGSVNKFASDYSQQHYRAVACEFVYHQRPMLLFVFFLPMSLFGGEMGKLSLVFVLGTAHFPLSKSA</sequence>
<keyword evidence="1" id="KW-1133">Transmembrane helix</keyword>
<dbReference type="Proteomes" id="UP000830671">
    <property type="component" value="Chromosome 1"/>
</dbReference>
<proteinExistence type="predicted"/>
<gene>
    <name evidence="2" type="ORF">CLUP02_00758</name>
</gene>
<dbReference type="EMBL" id="CP019471">
    <property type="protein sequence ID" value="UQC74111.1"/>
    <property type="molecule type" value="Genomic_DNA"/>
</dbReference>
<keyword evidence="1" id="KW-0812">Transmembrane</keyword>
<dbReference type="RefSeq" id="XP_049135762.1">
    <property type="nucleotide sequence ID" value="XM_049279805.1"/>
</dbReference>
<dbReference type="GeneID" id="73334815"/>
<feature type="transmembrane region" description="Helical" evidence="1">
    <location>
        <begin position="32"/>
        <end position="55"/>
    </location>
</feature>
<name>A0A9Q8SBZ6_9PEZI</name>
<dbReference type="AlphaFoldDB" id="A0A9Q8SBZ6"/>
<evidence type="ECO:0000256" key="1">
    <source>
        <dbReference type="SAM" id="Phobius"/>
    </source>
</evidence>
<organism evidence="2 3">
    <name type="scientific">Colletotrichum lupini</name>
    <dbReference type="NCBI Taxonomy" id="145971"/>
    <lineage>
        <taxon>Eukaryota</taxon>
        <taxon>Fungi</taxon>
        <taxon>Dikarya</taxon>
        <taxon>Ascomycota</taxon>
        <taxon>Pezizomycotina</taxon>
        <taxon>Sordariomycetes</taxon>
        <taxon>Hypocreomycetidae</taxon>
        <taxon>Glomerellales</taxon>
        <taxon>Glomerellaceae</taxon>
        <taxon>Colletotrichum</taxon>
        <taxon>Colletotrichum acutatum species complex</taxon>
    </lineage>
</organism>
<dbReference type="KEGG" id="clup:CLUP02_00758"/>
<keyword evidence="3" id="KW-1185">Reference proteome</keyword>